<dbReference type="Pfam" id="PF17917">
    <property type="entry name" value="RT_RNaseH"/>
    <property type="match status" value="1"/>
</dbReference>
<proteinExistence type="predicted"/>
<dbReference type="InterPro" id="IPR043502">
    <property type="entry name" value="DNA/RNA_pol_sf"/>
</dbReference>
<evidence type="ECO:0000313" key="9">
    <source>
        <dbReference type="Proteomes" id="UP000591131"/>
    </source>
</evidence>
<gene>
    <name evidence="8" type="ORF">FOL47_007963</name>
</gene>
<dbReference type="Proteomes" id="UP000591131">
    <property type="component" value="Unassembled WGS sequence"/>
</dbReference>
<evidence type="ECO:0000313" key="8">
    <source>
        <dbReference type="EMBL" id="KAF4658506.1"/>
    </source>
</evidence>
<dbReference type="EMBL" id="JAAPAO010000491">
    <property type="protein sequence ID" value="KAF4658506.1"/>
    <property type="molecule type" value="Genomic_DNA"/>
</dbReference>
<evidence type="ECO:0000256" key="4">
    <source>
        <dbReference type="ARBA" id="ARBA00022759"/>
    </source>
</evidence>
<comment type="caution">
    <text evidence="8">The sequence shown here is derived from an EMBL/GenBank/DDBJ whole genome shotgun (WGS) entry which is preliminary data.</text>
</comment>
<evidence type="ECO:0000256" key="6">
    <source>
        <dbReference type="ARBA" id="ARBA00022918"/>
    </source>
</evidence>
<dbReference type="InterPro" id="IPR041373">
    <property type="entry name" value="RT_RNaseH"/>
</dbReference>
<evidence type="ECO:0000259" key="7">
    <source>
        <dbReference type="Pfam" id="PF17917"/>
    </source>
</evidence>
<name>A0A7J6LHA1_PERCH</name>
<protein>
    <recommendedName>
        <fullName evidence="7">Reverse transcriptase RNase H-like domain-containing protein</fullName>
    </recommendedName>
</protein>
<keyword evidence="6" id="KW-0695">RNA-directed DNA polymerase</keyword>
<feature type="domain" description="Reverse transcriptase RNase H-like" evidence="7">
    <location>
        <begin position="67"/>
        <end position="156"/>
    </location>
</feature>
<dbReference type="AlphaFoldDB" id="A0A7J6LHA1"/>
<sequence length="243" mass="27656">MSHQPDLPPLPPFVEPCKNVSQSRIAVAANNTHWDAPADKSLIALIKYFLELCSNSELPVLQRHIDVDIPIKIYTEASAYCIALVAYQKDQPVLLRQQVLSPRAKDLYHTNTKELHGIAFAIETIRRIETDRRVHLKHVTIYTDNTAAQSIVINQRVSSVHGKQTIYLLKTLHYLQDTTDDNLERFTILHCTGPINRADVYTRHPLLAILTNHDHYNDINFPLTTTNPTLPLMAIKRPTEETA</sequence>
<keyword evidence="2" id="KW-0548">Nucleotidyltransferase</keyword>
<dbReference type="GO" id="GO:0004519">
    <property type="term" value="F:endonuclease activity"/>
    <property type="evidence" value="ECO:0007669"/>
    <property type="project" value="UniProtKB-KW"/>
</dbReference>
<keyword evidence="9" id="KW-1185">Reference proteome</keyword>
<reference evidence="8 9" key="1">
    <citation type="submission" date="2020-04" db="EMBL/GenBank/DDBJ databases">
        <title>Perkinsus chesapeaki whole genome sequence.</title>
        <authorList>
            <person name="Bogema D.R."/>
        </authorList>
    </citation>
    <scope>NUCLEOTIDE SEQUENCE [LARGE SCALE GENOMIC DNA]</scope>
    <source>
        <strain evidence="8">ATCC PRA-425</strain>
    </source>
</reference>
<organism evidence="8 9">
    <name type="scientific">Perkinsus chesapeaki</name>
    <name type="common">Clam parasite</name>
    <name type="synonym">Perkinsus andrewsi</name>
    <dbReference type="NCBI Taxonomy" id="330153"/>
    <lineage>
        <taxon>Eukaryota</taxon>
        <taxon>Sar</taxon>
        <taxon>Alveolata</taxon>
        <taxon>Perkinsozoa</taxon>
        <taxon>Perkinsea</taxon>
        <taxon>Perkinsida</taxon>
        <taxon>Perkinsidae</taxon>
        <taxon>Perkinsus</taxon>
    </lineage>
</organism>
<evidence type="ECO:0000256" key="5">
    <source>
        <dbReference type="ARBA" id="ARBA00022801"/>
    </source>
</evidence>
<evidence type="ECO:0000256" key="1">
    <source>
        <dbReference type="ARBA" id="ARBA00022679"/>
    </source>
</evidence>
<keyword evidence="3" id="KW-0540">Nuclease</keyword>
<accession>A0A7J6LHA1</accession>
<keyword evidence="5" id="KW-0378">Hydrolase</keyword>
<evidence type="ECO:0000256" key="3">
    <source>
        <dbReference type="ARBA" id="ARBA00022722"/>
    </source>
</evidence>
<dbReference type="GO" id="GO:0003964">
    <property type="term" value="F:RNA-directed DNA polymerase activity"/>
    <property type="evidence" value="ECO:0007669"/>
    <property type="project" value="UniProtKB-KW"/>
</dbReference>
<dbReference type="SUPFAM" id="SSF56672">
    <property type="entry name" value="DNA/RNA polymerases"/>
    <property type="match status" value="1"/>
</dbReference>
<keyword evidence="4" id="KW-0255">Endonuclease</keyword>
<evidence type="ECO:0000256" key="2">
    <source>
        <dbReference type="ARBA" id="ARBA00022695"/>
    </source>
</evidence>
<keyword evidence="1" id="KW-0808">Transferase</keyword>
<dbReference type="GO" id="GO:0016787">
    <property type="term" value="F:hydrolase activity"/>
    <property type="evidence" value="ECO:0007669"/>
    <property type="project" value="UniProtKB-KW"/>
</dbReference>